<dbReference type="Proteomes" id="UP000195868">
    <property type="component" value="Unassembled WGS sequence"/>
</dbReference>
<reference evidence="2" key="1">
    <citation type="submission" date="2017-04" db="EMBL/GenBank/DDBJ databases">
        <title>Function of individual gut microbiota members based on whole genome sequencing of pure cultures obtained from chicken caecum.</title>
        <authorList>
            <person name="Medvecky M."/>
            <person name="Cejkova D."/>
            <person name="Polansky O."/>
            <person name="Karasova D."/>
            <person name="Kubasova T."/>
            <person name="Cizek A."/>
            <person name="Rychlik I."/>
        </authorList>
    </citation>
    <scope>NUCLEOTIDE SEQUENCE [LARGE SCALE GENOMIC DNA]</scope>
    <source>
        <strain evidence="2">An71</strain>
    </source>
</reference>
<gene>
    <name evidence="1" type="ORF">B5G22_09480</name>
</gene>
<dbReference type="RefSeq" id="WP_087215855.1">
    <property type="nucleotide sequence ID" value="NZ_NFHN01000047.1"/>
</dbReference>
<dbReference type="EMBL" id="NFHN01000047">
    <property type="protein sequence ID" value="OUN44362.1"/>
    <property type="molecule type" value="Genomic_DNA"/>
</dbReference>
<dbReference type="NCBIfam" id="TIGR01560">
    <property type="entry name" value="put_DNA_pack"/>
    <property type="match status" value="1"/>
</dbReference>
<protein>
    <submittedName>
        <fullName evidence="1">DNA-packaging protein</fullName>
    </submittedName>
</protein>
<dbReference type="AlphaFoldDB" id="A0A1Y3U6H0"/>
<dbReference type="InterPro" id="IPR006450">
    <property type="entry name" value="Phage_HK97_gp6-like"/>
</dbReference>
<name>A0A1Y3U6H0_LIMRT</name>
<dbReference type="Pfam" id="PF05135">
    <property type="entry name" value="Phage_connect_1"/>
    <property type="match status" value="1"/>
</dbReference>
<sequence>MAEDSANLPEISVDTIKDALRIDGNDDDTLIEGYIDTAKEYVANAVIDGPASEPLISSSKYRLAVIILVQFWYSNRATDIKQTPYQVRSLIQQLRGKFWQ</sequence>
<dbReference type="CDD" id="cd08054">
    <property type="entry name" value="gp6"/>
    <property type="match status" value="1"/>
</dbReference>
<dbReference type="InterPro" id="IPR021146">
    <property type="entry name" value="Phage_gp6-like_head-tail"/>
</dbReference>
<proteinExistence type="predicted"/>
<evidence type="ECO:0000313" key="1">
    <source>
        <dbReference type="EMBL" id="OUN44362.1"/>
    </source>
</evidence>
<dbReference type="Gene3D" id="1.10.3230.30">
    <property type="entry name" value="Phage gp6-like head-tail connector protein"/>
    <property type="match status" value="1"/>
</dbReference>
<accession>A0A1Y3U6H0</accession>
<comment type="caution">
    <text evidence="1">The sequence shown here is derived from an EMBL/GenBank/DDBJ whole genome shotgun (WGS) entry which is preliminary data.</text>
</comment>
<organism evidence="1 2">
    <name type="scientific">Limosilactobacillus reuteri</name>
    <name type="common">Lactobacillus reuteri</name>
    <dbReference type="NCBI Taxonomy" id="1598"/>
    <lineage>
        <taxon>Bacteria</taxon>
        <taxon>Bacillati</taxon>
        <taxon>Bacillota</taxon>
        <taxon>Bacilli</taxon>
        <taxon>Lactobacillales</taxon>
        <taxon>Lactobacillaceae</taxon>
        <taxon>Limosilactobacillus</taxon>
    </lineage>
</organism>
<evidence type="ECO:0000313" key="2">
    <source>
        <dbReference type="Proteomes" id="UP000195868"/>
    </source>
</evidence>